<dbReference type="RefSeq" id="YP_010790623.1">
    <property type="nucleotide sequence ID" value="NC_075450.1"/>
</dbReference>
<organism evidence="1 2">
    <name type="scientific">Bat mastadenovirus</name>
    <dbReference type="NCBI Taxonomy" id="740971"/>
    <lineage>
        <taxon>Viruses</taxon>
        <taxon>Varidnaviria</taxon>
        <taxon>Bamfordvirae</taxon>
        <taxon>Preplasmiviricota</taxon>
        <taxon>Polisuviricotina</taxon>
        <taxon>Pharingeaviricetes</taxon>
        <taxon>Rowavirales</taxon>
        <taxon>Adenoviridae</taxon>
        <taxon>Mastadenovirus</taxon>
        <taxon>Mastadenovirus asiensse</taxon>
    </lineage>
</organism>
<keyword evidence="2" id="KW-1185">Reference proteome</keyword>
<sequence length="132" mass="15212">MASGGSFFYECHITVKDILAGLIRDKELEADLCRGISMFLYNNFNLTAVRRLSSHTQQWFVSSIVYCSENPIPPSVRSDIESFIKVYTRGWIEGFGCAIEEDLHSAWLNYISIHFLLVKSCLSLSRNDWHQR</sequence>
<evidence type="ECO:0000313" key="1">
    <source>
        <dbReference type="EMBL" id="BBE29327.1"/>
    </source>
</evidence>
<evidence type="ECO:0000313" key="2">
    <source>
        <dbReference type="Proteomes" id="UP000319764"/>
    </source>
</evidence>
<dbReference type="EMBL" id="LC385827">
    <property type="protein sequence ID" value="BBE29327.1"/>
    <property type="molecule type" value="Genomic_DNA"/>
</dbReference>
<name>A0A3G9EAN5_9ADEN</name>
<dbReference type="KEGG" id="vg:80528029"/>
<dbReference type="Proteomes" id="UP000319764">
    <property type="component" value="Segment"/>
</dbReference>
<reference evidence="2" key="1">
    <citation type="submission" date="2018-05" db="EMBL/GenBank/DDBJ databases">
        <title>Isolation of two bat adenoviruses from Japanese wild bats.</title>
        <authorList>
            <person name="Kobayashi T."/>
            <person name="Murakami S."/>
            <person name="Horimoto T."/>
        </authorList>
    </citation>
    <scope>NUCLEOTIDE SEQUENCE [LARGE SCALE GENOMIC DNA]</scope>
    <source>
        <strain evidence="2">Vs9</strain>
    </source>
</reference>
<protein>
    <submittedName>
        <fullName evidence="1">E4-ORFB</fullName>
    </submittedName>
</protein>
<accession>A0A3G9EAN5</accession>
<dbReference type="GeneID" id="80528029"/>
<proteinExistence type="predicted"/>